<evidence type="ECO:0000256" key="1">
    <source>
        <dbReference type="SAM" id="SignalP"/>
    </source>
</evidence>
<reference evidence="2 3" key="1">
    <citation type="submission" date="2019-02" db="EMBL/GenBank/DDBJ databases">
        <title>Deep-cultivation of Planctomycetes and their phenomic and genomic characterization uncovers novel biology.</title>
        <authorList>
            <person name="Wiegand S."/>
            <person name="Jogler M."/>
            <person name="Boedeker C."/>
            <person name="Pinto D."/>
            <person name="Vollmers J."/>
            <person name="Rivas-Marin E."/>
            <person name="Kohn T."/>
            <person name="Peeters S.H."/>
            <person name="Heuer A."/>
            <person name="Rast P."/>
            <person name="Oberbeckmann S."/>
            <person name="Bunk B."/>
            <person name="Jeske O."/>
            <person name="Meyerdierks A."/>
            <person name="Storesund J.E."/>
            <person name="Kallscheuer N."/>
            <person name="Luecker S."/>
            <person name="Lage O.M."/>
            <person name="Pohl T."/>
            <person name="Merkel B.J."/>
            <person name="Hornburger P."/>
            <person name="Mueller R.-W."/>
            <person name="Bruemmer F."/>
            <person name="Labrenz M."/>
            <person name="Spormann A.M."/>
            <person name="Op den Camp H."/>
            <person name="Overmann J."/>
            <person name="Amann R."/>
            <person name="Jetten M.S.M."/>
            <person name="Mascher T."/>
            <person name="Medema M.H."/>
            <person name="Devos D.P."/>
            <person name="Kaster A.-K."/>
            <person name="Ovreas L."/>
            <person name="Rohde M."/>
            <person name="Galperin M.Y."/>
            <person name="Jogler C."/>
        </authorList>
    </citation>
    <scope>NUCLEOTIDE SEQUENCE [LARGE SCALE GENOMIC DNA]</scope>
    <source>
        <strain evidence="2 3">ETA_A8</strain>
    </source>
</reference>
<dbReference type="KEGG" id="aagg:ETAA8_46130"/>
<gene>
    <name evidence="2" type="ORF">ETAA8_46130</name>
</gene>
<dbReference type="InterPro" id="IPR012334">
    <property type="entry name" value="Pectin_lyas_fold"/>
</dbReference>
<feature type="signal peptide" evidence="1">
    <location>
        <begin position="1"/>
        <end position="22"/>
    </location>
</feature>
<accession>A0A517YH41</accession>
<name>A0A517YH41_9BACT</name>
<protein>
    <submittedName>
        <fullName evidence="2">Uncharacterized protein</fullName>
    </submittedName>
</protein>
<sequence length="464" mass="51482" precursor="true">MYRCRMALVVLCAISFPLGLHAAGSVKTPAELIAAVSVATEGDTIRIDEGRFELPEPLELPSGVTLQGAGVDKTILAPTKDRTAPTISLPDPEMKLEGLDTGAYLIRLQRDSRGVKISDLTLQGSQLHGAIFAWYPRDLELSGLRVQETMWSGVRTFGMKNSKIHGCEFIDAGGRWEKGKPGTKGGITGGAIFAIWMADCEVFDNRFLRTRPQREHEFYGIKVRQAKRCRFHHNTIEVNFSLELPFENDEDVEIDHNVLHGTVSIPKHAGGPVPESGRTFHIHHNWFRDSYSIEFVRNGVEIDHNLFDFDPLKDHGNLISGFGKAAAKGPAVFHNNLVNNPGRGIIWINEVFDQLVVRNNHIVTRTTATPRIEGLFGFNPQCDFSTIAIKDNVIECIGTPRPLLRSAESYQATIENNRLQNVSDAEKLKNPKANREAGLEAPLQFSCGVKGERTVDGWQAKTGR</sequence>
<dbReference type="RefSeq" id="WP_238397491.1">
    <property type="nucleotide sequence ID" value="NZ_CP036274.1"/>
</dbReference>
<dbReference type="InterPro" id="IPR011050">
    <property type="entry name" value="Pectin_lyase_fold/virulence"/>
</dbReference>
<organism evidence="2 3">
    <name type="scientific">Anatilimnocola aggregata</name>
    <dbReference type="NCBI Taxonomy" id="2528021"/>
    <lineage>
        <taxon>Bacteria</taxon>
        <taxon>Pseudomonadati</taxon>
        <taxon>Planctomycetota</taxon>
        <taxon>Planctomycetia</taxon>
        <taxon>Pirellulales</taxon>
        <taxon>Pirellulaceae</taxon>
        <taxon>Anatilimnocola</taxon>
    </lineage>
</organism>
<evidence type="ECO:0000313" key="3">
    <source>
        <dbReference type="Proteomes" id="UP000315017"/>
    </source>
</evidence>
<dbReference type="AlphaFoldDB" id="A0A517YH41"/>
<proteinExistence type="predicted"/>
<dbReference type="SUPFAM" id="SSF51126">
    <property type="entry name" value="Pectin lyase-like"/>
    <property type="match status" value="1"/>
</dbReference>
<dbReference type="Gene3D" id="2.160.20.10">
    <property type="entry name" value="Single-stranded right-handed beta-helix, Pectin lyase-like"/>
    <property type="match status" value="1"/>
</dbReference>
<feature type="chain" id="PRO_5022018450" evidence="1">
    <location>
        <begin position="23"/>
        <end position="464"/>
    </location>
</feature>
<evidence type="ECO:0000313" key="2">
    <source>
        <dbReference type="EMBL" id="QDU29501.1"/>
    </source>
</evidence>
<dbReference type="Proteomes" id="UP000315017">
    <property type="component" value="Chromosome"/>
</dbReference>
<dbReference type="EMBL" id="CP036274">
    <property type="protein sequence ID" value="QDU29501.1"/>
    <property type="molecule type" value="Genomic_DNA"/>
</dbReference>
<keyword evidence="3" id="KW-1185">Reference proteome</keyword>
<keyword evidence="1" id="KW-0732">Signal</keyword>